<keyword evidence="2" id="KW-0456">Lyase</keyword>
<dbReference type="OMA" id="ACTLEDE"/>
<dbReference type="PANTHER" id="PTHR13061">
    <property type="entry name" value="DYNACTIN SUBUNIT P25"/>
    <property type="match status" value="1"/>
</dbReference>
<dbReference type="InterPro" id="IPR047324">
    <property type="entry name" value="LbH_gamma_CA-like"/>
</dbReference>
<dbReference type="eggNOG" id="ENOG502QTES">
    <property type="taxonomic scope" value="Eukaryota"/>
</dbReference>
<keyword evidence="3" id="KW-1185">Reference proteome</keyword>
<gene>
    <name evidence="2" type="ORF">Esi_0011_0163</name>
</gene>
<dbReference type="Proteomes" id="UP000002630">
    <property type="component" value="Linkage Group LG09"/>
</dbReference>
<dbReference type="STRING" id="2880.D8LCQ8"/>
<evidence type="ECO:0000256" key="1">
    <source>
        <dbReference type="SAM" id="MobiDB-lite"/>
    </source>
</evidence>
<proteinExistence type="predicted"/>
<evidence type="ECO:0000313" key="3">
    <source>
        <dbReference type="Proteomes" id="UP000002630"/>
    </source>
</evidence>
<sequence>MLNQAKTAVGMAARRVGRSLDGMGAALETHPYTEKLLASTRSVGHKGKVPSTAQASFVAPNASVIGDVKVGEGASLWYGSVVRGDVNHVVIGAGSSVGDSAVVHVAGLAGNKPTIVGNNVVIGPRATIHACTLKDDCMVGAGATVMDGATVSSGAMVAPGATVSPNITVPTGQLWAGTPAVYVRDISELEAASIVTTAAETQALSLAHASECEKGPLEIELDERKWDEKASRDPTYVFQVPEEGDDNLAYNDVEGQGVPGRVFNTNLRSPDVEYEPPTYEGDMAAGNDAEEGGKMPHVAAEAKA</sequence>
<dbReference type="InterPro" id="IPR001451">
    <property type="entry name" value="Hexapep"/>
</dbReference>
<dbReference type="EC" id="4.2.1.1" evidence="2"/>
<evidence type="ECO:0000313" key="2">
    <source>
        <dbReference type="EMBL" id="CBN79571.1"/>
    </source>
</evidence>
<dbReference type="Gene3D" id="2.160.10.10">
    <property type="entry name" value="Hexapeptide repeat proteins"/>
    <property type="match status" value="1"/>
</dbReference>
<protein>
    <submittedName>
        <fullName evidence="2">Gamma carbonic anhydrase</fullName>
        <ecNumber evidence="2">4.2.1.1</ecNumber>
    </submittedName>
</protein>
<organism evidence="2 3">
    <name type="scientific">Ectocarpus siliculosus</name>
    <name type="common">Brown alga</name>
    <name type="synonym">Conferva siliculosa</name>
    <dbReference type="NCBI Taxonomy" id="2880"/>
    <lineage>
        <taxon>Eukaryota</taxon>
        <taxon>Sar</taxon>
        <taxon>Stramenopiles</taxon>
        <taxon>Ochrophyta</taxon>
        <taxon>PX clade</taxon>
        <taxon>Phaeophyceae</taxon>
        <taxon>Ectocarpales</taxon>
        <taxon>Ectocarpaceae</taxon>
        <taxon>Ectocarpus</taxon>
    </lineage>
</organism>
<dbReference type="InterPro" id="IPR011004">
    <property type="entry name" value="Trimer_LpxA-like_sf"/>
</dbReference>
<dbReference type="PANTHER" id="PTHR13061:SF29">
    <property type="entry name" value="GAMMA CARBONIC ANHYDRASE-LIKE 1, MITOCHONDRIAL-RELATED"/>
    <property type="match status" value="1"/>
</dbReference>
<dbReference type="CDD" id="cd04645">
    <property type="entry name" value="LbH_gamma_CA_like"/>
    <property type="match status" value="1"/>
</dbReference>
<dbReference type="EMBL" id="FN649734">
    <property type="protein sequence ID" value="CBN79571.1"/>
    <property type="molecule type" value="Genomic_DNA"/>
</dbReference>
<reference evidence="2 3" key="1">
    <citation type="journal article" date="2010" name="Nature">
        <title>The Ectocarpus genome and the independent evolution of multicellularity in brown algae.</title>
        <authorList>
            <person name="Cock J.M."/>
            <person name="Sterck L."/>
            <person name="Rouze P."/>
            <person name="Scornet D."/>
            <person name="Allen A.E."/>
            <person name="Amoutzias G."/>
            <person name="Anthouard V."/>
            <person name="Artiguenave F."/>
            <person name="Aury J.M."/>
            <person name="Badger J.H."/>
            <person name="Beszteri B."/>
            <person name="Billiau K."/>
            <person name="Bonnet E."/>
            <person name="Bothwell J.H."/>
            <person name="Bowler C."/>
            <person name="Boyen C."/>
            <person name="Brownlee C."/>
            <person name="Carrano C.J."/>
            <person name="Charrier B."/>
            <person name="Cho G.Y."/>
            <person name="Coelho S.M."/>
            <person name="Collen J."/>
            <person name="Corre E."/>
            <person name="Da Silva C."/>
            <person name="Delage L."/>
            <person name="Delaroque N."/>
            <person name="Dittami S.M."/>
            <person name="Doulbeau S."/>
            <person name="Elias M."/>
            <person name="Farnham G."/>
            <person name="Gachon C.M."/>
            <person name="Gschloessl B."/>
            <person name="Heesch S."/>
            <person name="Jabbari K."/>
            <person name="Jubin C."/>
            <person name="Kawai H."/>
            <person name="Kimura K."/>
            <person name="Kloareg B."/>
            <person name="Kupper F.C."/>
            <person name="Lang D."/>
            <person name="Le Bail A."/>
            <person name="Leblanc C."/>
            <person name="Lerouge P."/>
            <person name="Lohr M."/>
            <person name="Lopez P.J."/>
            <person name="Martens C."/>
            <person name="Maumus F."/>
            <person name="Michel G."/>
            <person name="Miranda-Saavedra D."/>
            <person name="Morales J."/>
            <person name="Moreau H."/>
            <person name="Motomura T."/>
            <person name="Nagasato C."/>
            <person name="Napoli C.A."/>
            <person name="Nelson D.R."/>
            <person name="Nyvall-Collen P."/>
            <person name="Peters A.F."/>
            <person name="Pommier C."/>
            <person name="Potin P."/>
            <person name="Poulain J."/>
            <person name="Quesneville H."/>
            <person name="Read B."/>
            <person name="Rensing S.A."/>
            <person name="Ritter A."/>
            <person name="Rousvoal S."/>
            <person name="Samanta M."/>
            <person name="Samson G."/>
            <person name="Schroeder D.C."/>
            <person name="Segurens B."/>
            <person name="Strittmatter M."/>
            <person name="Tonon T."/>
            <person name="Tregear J.W."/>
            <person name="Valentin K."/>
            <person name="von Dassow P."/>
            <person name="Yamagishi T."/>
            <person name="Van de Peer Y."/>
            <person name="Wincker P."/>
        </authorList>
    </citation>
    <scope>NUCLEOTIDE SEQUENCE [LARGE SCALE GENOMIC DNA]</scope>
    <source>
        <strain evidence="3">Ec32 / CCAP1310/4</strain>
    </source>
</reference>
<dbReference type="InParanoid" id="D8LCQ8"/>
<feature type="region of interest" description="Disordered" evidence="1">
    <location>
        <begin position="265"/>
        <end position="304"/>
    </location>
</feature>
<dbReference type="InterPro" id="IPR050484">
    <property type="entry name" value="Transf_Hexapept/Carb_Anhydrase"/>
</dbReference>
<name>D8LCQ8_ECTSI</name>
<dbReference type="AlphaFoldDB" id="D8LCQ8"/>
<dbReference type="SUPFAM" id="SSF51161">
    <property type="entry name" value="Trimeric LpxA-like enzymes"/>
    <property type="match status" value="1"/>
</dbReference>
<dbReference type="GO" id="GO:0004089">
    <property type="term" value="F:carbonate dehydratase activity"/>
    <property type="evidence" value="ECO:0007669"/>
    <property type="project" value="UniProtKB-EC"/>
</dbReference>
<accession>D8LCQ8</accession>
<dbReference type="OrthoDB" id="25818at2759"/>
<dbReference type="Pfam" id="PF00132">
    <property type="entry name" value="Hexapep"/>
    <property type="match status" value="1"/>
</dbReference>
<dbReference type="SMR" id="D8LCQ8"/>
<dbReference type="EMBL" id="FN647789">
    <property type="protein sequence ID" value="CBN79571.1"/>
    <property type="molecule type" value="Genomic_DNA"/>
</dbReference>